<dbReference type="Proteomes" id="UP000078558">
    <property type="component" value="Chromosome I"/>
</dbReference>
<dbReference type="EMBL" id="LT907988">
    <property type="protein sequence ID" value="SOE49704.1"/>
    <property type="molecule type" value="Genomic_DNA"/>
</dbReference>
<dbReference type="GO" id="GO:0015658">
    <property type="term" value="F:branched-chain amino acid transmembrane transporter activity"/>
    <property type="evidence" value="ECO:0007669"/>
    <property type="project" value="InterPro"/>
</dbReference>
<protein>
    <submittedName>
        <fullName evidence="7">Branched-chain amino acid transport system permease protein LivM (TC 3.A.1.4.1)</fullName>
    </submittedName>
</protein>
<feature type="transmembrane region" description="Helical" evidence="6">
    <location>
        <begin position="198"/>
        <end position="218"/>
    </location>
</feature>
<keyword evidence="4 6" id="KW-1133">Transmembrane helix</keyword>
<feature type="transmembrane region" description="Helical" evidence="6">
    <location>
        <begin position="6"/>
        <end position="27"/>
    </location>
</feature>
<dbReference type="GO" id="GO:0005886">
    <property type="term" value="C:plasma membrane"/>
    <property type="evidence" value="ECO:0007669"/>
    <property type="project" value="UniProtKB-SubCell"/>
</dbReference>
<proteinExistence type="predicted"/>
<feature type="transmembrane region" description="Helical" evidence="6">
    <location>
        <begin position="34"/>
        <end position="53"/>
    </location>
</feature>
<dbReference type="KEGG" id="odi:ODI_R2259"/>
<evidence type="ECO:0000256" key="5">
    <source>
        <dbReference type="ARBA" id="ARBA00023136"/>
    </source>
</evidence>
<dbReference type="RefSeq" id="WP_067749316.1">
    <property type="nucleotide sequence ID" value="NZ_LT907988.1"/>
</dbReference>
<dbReference type="CDD" id="cd06581">
    <property type="entry name" value="TM_PBP1_LivM_like"/>
    <property type="match status" value="1"/>
</dbReference>
<keyword evidence="5 6" id="KW-0472">Membrane</keyword>
<evidence type="ECO:0000256" key="3">
    <source>
        <dbReference type="ARBA" id="ARBA00022692"/>
    </source>
</evidence>
<keyword evidence="2" id="KW-1003">Cell membrane</keyword>
<reference evidence="7 9" key="1">
    <citation type="submission" date="2016-06" db="EMBL/GenBank/DDBJ databases">
        <authorList>
            <person name="Kjaerup R.B."/>
            <person name="Dalgaard T.S."/>
            <person name="Juul-Madsen H.R."/>
        </authorList>
    </citation>
    <scope>NUCLEOTIDE SEQUENCE [LARGE SCALE GENOMIC DNA]</scope>
    <source>
        <strain evidence="7">Orrdi1</strain>
    </source>
</reference>
<feature type="transmembrane region" description="Helical" evidence="6">
    <location>
        <begin position="59"/>
        <end position="79"/>
    </location>
</feature>
<evidence type="ECO:0000313" key="7">
    <source>
        <dbReference type="EMBL" id="SBT23803.1"/>
    </source>
</evidence>
<keyword evidence="3 6" id="KW-0812">Transmembrane</keyword>
<comment type="subcellular location">
    <subcellularLocation>
        <location evidence="1">Cell membrane</location>
        <topology evidence="1">Multi-pass membrane protein</topology>
    </subcellularLocation>
</comment>
<accession>A0A1C3JX16</accession>
<dbReference type="EMBL" id="FLRC01000003">
    <property type="protein sequence ID" value="SBT23803.1"/>
    <property type="molecule type" value="Genomic_DNA"/>
</dbReference>
<reference evidence="8 9" key="2">
    <citation type="submission" date="2017-08" db="EMBL/GenBank/DDBJ databases">
        <authorList>
            <person name="de Groot N.N."/>
        </authorList>
    </citation>
    <scope>NUCLEOTIDE SEQUENCE [LARGE SCALE GENOMIC DNA]</scope>
    <source>
        <strain evidence="8">Orrdi1</strain>
    </source>
</reference>
<dbReference type="Pfam" id="PF02653">
    <property type="entry name" value="BPD_transp_2"/>
    <property type="match status" value="1"/>
</dbReference>
<dbReference type="AlphaFoldDB" id="A0A1C3JX16"/>
<dbReference type="InterPro" id="IPR001851">
    <property type="entry name" value="ABC_transp_permease"/>
</dbReference>
<evidence type="ECO:0000256" key="6">
    <source>
        <dbReference type="SAM" id="Phobius"/>
    </source>
</evidence>
<dbReference type="STRING" id="1851544.ODI_01185"/>
<gene>
    <name evidence="7" type="ORF">ODI_01185</name>
    <name evidence="8" type="ORF">ODI_R2259</name>
</gene>
<evidence type="ECO:0000256" key="1">
    <source>
        <dbReference type="ARBA" id="ARBA00004651"/>
    </source>
</evidence>
<dbReference type="PANTHER" id="PTHR30482">
    <property type="entry name" value="HIGH-AFFINITY BRANCHED-CHAIN AMINO ACID TRANSPORT SYSTEM PERMEASE"/>
    <property type="match status" value="1"/>
</dbReference>
<evidence type="ECO:0000256" key="2">
    <source>
        <dbReference type="ARBA" id="ARBA00022475"/>
    </source>
</evidence>
<feature type="transmembrane region" description="Helical" evidence="6">
    <location>
        <begin position="149"/>
        <end position="167"/>
    </location>
</feature>
<evidence type="ECO:0000313" key="8">
    <source>
        <dbReference type="EMBL" id="SOE49704.1"/>
    </source>
</evidence>
<evidence type="ECO:0000256" key="4">
    <source>
        <dbReference type="ARBA" id="ARBA00022989"/>
    </source>
</evidence>
<name>A0A1C3JX16_9BURK</name>
<evidence type="ECO:0000313" key="9">
    <source>
        <dbReference type="Proteomes" id="UP000078558"/>
    </source>
</evidence>
<sequence>MMGVDALSLAANVGLLAFLALSAYVLLIGGEISFGQQAFFGLGAYGAGLVTVLGGAPLWAALLVAVFIGALTGGALGALTLRLRGLYFSMSTLAAAEATRVALQWLSWRQGVPSDGPQGSPPEMAGPDGAAGFGGIRYIFEHGIDPARYVSLVWCLLLALVAGLWLLERSRAGLALRVAGHDPALAESMGIDVRRAKLGAAMLAGAIAALGGALYAHYNTYIESRNFDVMLGIHGVSYALIGGLGTPLGPLLGVTLDIVLLEATRAFQGYRMAVFGGLVAVLLIVRPRGLLDEILVRRLARWRPRLPRRRRVRSLTSEELP</sequence>
<dbReference type="InterPro" id="IPR043428">
    <property type="entry name" value="LivM-like"/>
</dbReference>
<keyword evidence="9" id="KW-1185">Reference proteome</keyword>
<feature type="transmembrane region" description="Helical" evidence="6">
    <location>
        <begin position="238"/>
        <end position="260"/>
    </location>
</feature>
<feature type="transmembrane region" description="Helical" evidence="6">
    <location>
        <begin position="272"/>
        <end position="291"/>
    </location>
</feature>
<organism evidence="7 9">
    <name type="scientific">Orrella dioscoreae</name>
    <dbReference type="NCBI Taxonomy" id="1851544"/>
    <lineage>
        <taxon>Bacteria</taxon>
        <taxon>Pseudomonadati</taxon>
        <taxon>Pseudomonadota</taxon>
        <taxon>Betaproteobacteria</taxon>
        <taxon>Burkholderiales</taxon>
        <taxon>Alcaligenaceae</taxon>
        <taxon>Orrella</taxon>
    </lineage>
</organism>
<dbReference type="PANTHER" id="PTHR30482:SF20">
    <property type="entry name" value="HIGH-AFFINITY BRANCHED-CHAIN AMINO ACID TRANSPORT SYSTEM PERMEASE PROTEIN LIVM"/>
    <property type="match status" value="1"/>
</dbReference>